<reference evidence="2 3" key="1">
    <citation type="journal article" date="2023" name="ISME J.">
        <title>Cultivation and genomic characterization of novel and ubiquitous marine nitrite-oxidizing bacteria from the Nitrospirales.</title>
        <authorList>
            <person name="Mueller A.J."/>
            <person name="Daebeler A."/>
            <person name="Herbold C.W."/>
            <person name="Kirkegaard R.H."/>
            <person name="Daims H."/>
        </authorList>
    </citation>
    <scope>NUCLEOTIDE SEQUENCE [LARGE SCALE GENOMIC DNA]</scope>
    <source>
        <strain evidence="2 3">EB</strain>
    </source>
</reference>
<dbReference type="InterPro" id="IPR001623">
    <property type="entry name" value="DnaJ_domain"/>
</dbReference>
<gene>
    <name evidence="2" type="ORF">PPG34_15585</name>
</gene>
<name>A0ABU3KBG0_9BACT</name>
<keyword evidence="3" id="KW-1185">Reference proteome</keyword>
<dbReference type="SMART" id="SM00271">
    <property type="entry name" value="DnaJ"/>
    <property type="match status" value="1"/>
</dbReference>
<protein>
    <submittedName>
        <fullName evidence="2">DnaJ domain-containing protein</fullName>
    </submittedName>
</protein>
<dbReference type="Pfam" id="PF00226">
    <property type="entry name" value="DnaJ"/>
    <property type="match status" value="1"/>
</dbReference>
<dbReference type="InterPro" id="IPR036869">
    <property type="entry name" value="J_dom_sf"/>
</dbReference>
<dbReference type="InterPro" id="IPR050817">
    <property type="entry name" value="DjlA_DnaK_co-chaperone"/>
</dbReference>
<accession>A0ABU3KBG0</accession>
<evidence type="ECO:0000259" key="1">
    <source>
        <dbReference type="PROSITE" id="PS50076"/>
    </source>
</evidence>
<dbReference type="PROSITE" id="PS50076">
    <property type="entry name" value="DNAJ_2"/>
    <property type="match status" value="1"/>
</dbReference>
<organism evidence="2 3">
    <name type="scientific">Candidatus Nitronereus thalassa</name>
    <dbReference type="NCBI Taxonomy" id="3020898"/>
    <lineage>
        <taxon>Bacteria</taxon>
        <taxon>Pseudomonadati</taxon>
        <taxon>Nitrospirota</taxon>
        <taxon>Nitrospiria</taxon>
        <taxon>Nitrospirales</taxon>
        <taxon>Nitrospiraceae</taxon>
        <taxon>Candidatus Nitronereus</taxon>
    </lineage>
</organism>
<dbReference type="EMBL" id="JAQOUE010000002">
    <property type="protein sequence ID" value="MDT7043776.1"/>
    <property type="molecule type" value="Genomic_DNA"/>
</dbReference>
<sequence>MPRIHLDYYVTLEVTPEATDEEIKKSYRKLALKYHPDRNQGDKEAEEKIRELNAAYEILGDPETRKSYERMRFGGFGAKSDHHDEGPDEALDPGEILEGMEKKLWDEGRLEIFRVLMKDIPRVKAALVKIREGTVAVLGYDKFREDIVKHFAKAMIPSLVTEEMEERKERLIDVGLAMMLSQGVDGPGGKQGSDWVRKQLVEAYDRGREDGYCEACELLYTRQ</sequence>
<dbReference type="CDD" id="cd06257">
    <property type="entry name" value="DnaJ"/>
    <property type="match status" value="1"/>
</dbReference>
<feature type="domain" description="J" evidence="1">
    <location>
        <begin position="7"/>
        <end position="72"/>
    </location>
</feature>
<dbReference type="Gene3D" id="1.10.287.110">
    <property type="entry name" value="DnaJ domain"/>
    <property type="match status" value="1"/>
</dbReference>
<dbReference type="PANTHER" id="PTHR24074">
    <property type="entry name" value="CO-CHAPERONE PROTEIN DJLA"/>
    <property type="match status" value="1"/>
</dbReference>
<evidence type="ECO:0000313" key="2">
    <source>
        <dbReference type="EMBL" id="MDT7043776.1"/>
    </source>
</evidence>
<comment type="caution">
    <text evidence="2">The sequence shown here is derived from an EMBL/GenBank/DDBJ whole genome shotgun (WGS) entry which is preliminary data.</text>
</comment>
<proteinExistence type="predicted"/>
<dbReference type="Proteomes" id="UP001250932">
    <property type="component" value="Unassembled WGS sequence"/>
</dbReference>
<dbReference type="SUPFAM" id="SSF46565">
    <property type="entry name" value="Chaperone J-domain"/>
    <property type="match status" value="1"/>
</dbReference>
<evidence type="ECO:0000313" key="3">
    <source>
        <dbReference type="Proteomes" id="UP001250932"/>
    </source>
</evidence>
<dbReference type="PRINTS" id="PR00625">
    <property type="entry name" value="JDOMAIN"/>
</dbReference>